<evidence type="ECO:0000259" key="4">
    <source>
        <dbReference type="Pfam" id="PF08241"/>
    </source>
</evidence>
<gene>
    <name evidence="5" type="ORF">BBH88_11715</name>
</gene>
<dbReference type="SUPFAM" id="SSF53335">
    <property type="entry name" value="S-adenosyl-L-methionine-dependent methyltransferases"/>
    <property type="match status" value="1"/>
</dbReference>
<keyword evidence="6" id="KW-1185">Reference proteome</keyword>
<evidence type="ECO:0000256" key="2">
    <source>
        <dbReference type="ARBA" id="ARBA00022679"/>
    </source>
</evidence>
<feature type="domain" description="Methyltransferase type 11" evidence="4">
    <location>
        <begin position="49"/>
        <end position="141"/>
    </location>
</feature>
<keyword evidence="1 5" id="KW-0489">Methyltransferase</keyword>
<dbReference type="PANTHER" id="PTHR43464">
    <property type="entry name" value="METHYLTRANSFERASE"/>
    <property type="match status" value="1"/>
</dbReference>
<dbReference type="InterPro" id="IPR029063">
    <property type="entry name" value="SAM-dependent_MTases_sf"/>
</dbReference>
<dbReference type="PANTHER" id="PTHR43464:SF19">
    <property type="entry name" value="UBIQUINONE BIOSYNTHESIS O-METHYLTRANSFERASE, MITOCHONDRIAL"/>
    <property type="match status" value="1"/>
</dbReference>
<dbReference type="CDD" id="cd02440">
    <property type="entry name" value="AdoMet_MTases"/>
    <property type="match status" value="1"/>
</dbReference>
<keyword evidence="2" id="KW-0808">Transferase</keyword>
<keyword evidence="3" id="KW-0949">S-adenosyl-L-methionine</keyword>
<dbReference type="InterPro" id="IPR013216">
    <property type="entry name" value="Methyltransf_11"/>
</dbReference>
<accession>A0ABM6D5V8</accession>
<name>A0ABM6D5V8_9BACL</name>
<evidence type="ECO:0000256" key="1">
    <source>
        <dbReference type="ARBA" id="ARBA00022603"/>
    </source>
</evidence>
<proteinExistence type="predicted"/>
<dbReference type="GO" id="GO:0008168">
    <property type="term" value="F:methyltransferase activity"/>
    <property type="evidence" value="ECO:0007669"/>
    <property type="project" value="UniProtKB-KW"/>
</dbReference>
<protein>
    <submittedName>
        <fullName evidence="5">Ubiquinone biosynthesis methyltransferase UbiE</fullName>
    </submittedName>
</protein>
<sequence>MKRQVLEIFNELASVYEKMGDADNLYNTQYERPAMMQHIPTDLAGMKVLDAGCSAGWYSRQLADRGAIVTAVDVSPEMVSFTKKHLGDSANVLCLDLEDRLPFEDESFDWIVSSLTLHYVKDWHTTFAEFHRILKPSGSFLLSIHHPLTDLKLLNRPQYFSTELIVDQWNKAGKTYQVPFYRRPLSEILNTFIAYFSIEQVTEPEPTAKFKELEPEKYDKLMKSPNFLILKVRKN</sequence>
<evidence type="ECO:0000256" key="3">
    <source>
        <dbReference type="ARBA" id="ARBA00022691"/>
    </source>
</evidence>
<dbReference type="Pfam" id="PF08241">
    <property type="entry name" value="Methyltransf_11"/>
    <property type="match status" value="1"/>
</dbReference>
<dbReference type="RefSeq" id="WP_065536871.1">
    <property type="nucleotide sequence ID" value="NZ_CP016534.2"/>
</dbReference>
<keyword evidence="5" id="KW-0830">Ubiquinone</keyword>
<dbReference type="Proteomes" id="UP000092661">
    <property type="component" value="Chromosome"/>
</dbReference>
<dbReference type="Gene3D" id="3.40.50.150">
    <property type="entry name" value="Vaccinia Virus protein VP39"/>
    <property type="match status" value="1"/>
</dbReference>
<dbReference type="GO" id="GO:0032259">
    <property type="term" value="P:methylation"/>
    <property type="evidence" value="ECO:0007669"/>
    <property type="project" value="UniProtKB-KW"/>
</dbReference>
<evidence type="ECO:0000313" key="6">
    <source>
        <dbReference type="Proteomes" id="UP000092661"/>
    </source>
</evidence>
<reference evidence="5" key="1">
    <citation type="submission" date="2016-10" db="EMBL/GenBank/DDBJ databases">
        <authorList>
            <person name="See-Too W.S."/>
        </authorList>
    </citation>
    <scope>NUCLEOTIDE SEQUENCE</scope>
    <source>
        <strain evidence="5">DSM 14505</strain>
    </source>
</reference>
<organism evidence="5 6">
    <name type="scientific">Planococcus antarcticus DSM 14505</name>
    <dbReference type="NCBI Taxonomy" id="1185653"/>
    <lineage>
        <taxon>Bacteria</taxon>
        <taxon>Bacillati</taxon>
        <taxon>Bacillota</taxon>
        <taxon>Bacilli</taxon>
        <taxon>Bacillales</taxon>
        <taxon>Caryophanaceae</taxon>
        <taxon>Planococcus</taxon>
    </lineage>
</organism>
<dbReference type="EMBL" id="CP016534">
    <property type="protein sequence ID" value="ANU10925.1"/>
    <property type="molecule type" value="Genomic_DNA"/>
</dbReference>
<evidence type="ECO:0000313" key="5">
    <source>
        <dbReference type="EMBL" id="ANU10925.1"/>
    </source>
</evidence>